<organism evidence="6 7">
    <name type="scientific">Erythroxylum novogranatense</name>
    <dbReference type="NCBI Taxonomy" id="1862640"/>
    <lineage>
        <taxon>Eukaryota</taxon>
        <taxon>Viridiplantae</taxon>
        <taxon>Streptophyta</taxon>
        <taxon>Embryophyta</taxon>
        <taxon>Tracheophyta</taxon>
        <taxon>Spermatophyta</taxon>
        <taxon>Magnoliopsida</taxon>
        <taxon>eudicotyledons</taxon>
        <taxon>Gunneridae</taxon>
        <taxon>Pentapetalae</taxon>
        <taxon>rosids</taxon>
        <taxon>fabids</taxon>
        <taxon>Malpighiales</taxon>
        <taxon>Erythroxylaceae</taxon>
        <taxon>Erythroxylum</taxon>
    </lineage>
</organism>
<comment type="similarity">
    <text evidence="2">Belongs to the VPS35L family.</text>
</comment>
<name>A0AAV8SSP3_9ROSI</name>
<dbReference type="GO" id="GO:0032456">
    <property type="term" value="P:endocytic recycling"/>
    <property type="evidence" value="ECO:0007669"/>
    <property type="project" value="InterPro"/>
</dbReference>
<dbReference type="GO" id="GO:0005768">
    <property type="term" value="C:endosome"/>
    <property type="evidence" value="ECO:0007669"/>
    <property type="project" value="UniProtKB-SubCell"/>
</dbReference>
<dbReference type="Proteomes" id="UP001159364">
    <property type="component" value="Linkage Group LG09"/>
</dbReference>
<sequence length="931" mass="105064">MLRFKTVQVESIDRILSLSRMEFRQRDYIAEEQARVLPRSRADNHPLSTPLLPPQLLHPNINNNQAQKLSARDATAFEDSPAAVSIGISGGVPSKEWTSFKRILMQKFPVSKMISVSSMPDVIRRTGKAKEMSLKSTRLEELDDTEKVFEDDDKIITRQEYVSRLHELKDEITRAWHAEDCVTALRLSIKVAKLLMDTTVLHFYPTLFVLATDILDMLGEMVWERIRQKAEFSENGSSLYSLPEKLKATDICSAAKETCNNWFFKVGSIRELLPRIYLELAILPCWRFLLDHPEDVLQRLVMMTRGIANPLASAYCHLYMAHCARKLHASHTGFLVTCVNDMKILLRRLLLEYETSHGHLSENRRLLVSLMEPTIEYIMKCIFEGSSERLVDAVLMELGFGRNQVDVFQTVPCVSIVLHHLLKELPVEVVSSNAMYVLDLIKSSIDSSFDQCLNYRLLGFKLSESRPPMDIINKVLPEIIKVASEYDRLDEYLKVVDAYVDIVLQNEMDNYLNAVLEGISERAVNKEISEDKLGFLQSFLTKLLSYMKDLTDIFALSHFLDILDVMHGGARNGVDMHILKMATRDGSICDQSTIQFLFEISQSLHDGMDFVNVKDDENQQAMRLISRFIQMVDYGLETEQHLTFLVECRVAFGNLNDLKDTLVHSSNCLAIKALKDDKKHLVFVKSCVAFGEVTIRSISSQARQLSLYLETAEVALMGGLVSHSDGLIVAALGCLESVDLRDGPQAPVVLDGMLSSICKLCGLVVMVPGNCEQETNKVIKNILSLVHFQSWMTPKVKTRVLCTIVLLLSTLSQNKLPYHSCSSEILGNDMLFFGETPYAHELISLSEAAINDLVNYIEEEPSKAARGSMALEACNCIASSFKVSHDVLQICWKLLETARLCLNADDRYLQSTTKYIDHQLPSSGFVASLVT</sequence>
<reference evidence="6 7" key="1">
    <citation type="submission" date="2021-09" db="EMBL/GenBank/DDBJ databases">
        <title>Genomic insights and catalytic innovation underlie evolution of tropane alkaloids biosynthesis.</title>
        <authorList>
            <person name="Wang Y.-J."/>
            <person name="Tian T."/>
            <person name="Huang J.-P."/>
            <person name="Huang S.-X."/>
        </authorList>
    </citation>
    <scope>NUCLEOTIDE SEQUENCE [LARGE SCALE GENOMIC DNA]</scope>
    <source>
        <strain evidence="6">KIB-2018</strain>
        <tissue evidence="6">Leaf</tissue>
    </source>
</reference>
<dbReference type="PANTHER" id="PTHR13673">
    <property type="entry name" value="ESOPHAGEAL CANCER ASSOCIATED PROTEIN"/>
    <property type="match status" value="1"/>
</dbReference>
<accession>A0AAV8SSP3</accession>
<evidence type="ECO:0000256" key="3">
    <source>
        <dbReference type="ARBA" id="ARBA00022448"/>
    </source>
</evidence>
<evidence type="ECO:0000313" key="6">
    <source>
        <dbReference type="EMBL" id="KAJ8754974.1"/>
    </source>
</evidence>
<comment type="subcellular location">
    <subcellularLocation>
        <location evidence="1">Endosome</location>
    </subcellularLocation>
</comment>
<evidence type="ECO:0000256" key="4">
    <source>
        <dbReference type="ARBA" id="ARBA00022753"/>
    </source>
</evidence>
<dbReference type="GO" id="GO:0015031">
    <property type="term" value="P:protein transport"/>
    <property type="evidence" value="ECO:0007669"/>
    <property type="project" value="UniProtKB-KW"/>
</dbReference>
<protein>
    <recommendedName>
        <fullName evidence="8">Esophageal cancer associated protein</fullName>
    </recommendedName>
</protein>
<keyword evidence="5" id="KW-0653">Protein transport</keyword>
<keyword evidence="7" id="KW-1185">Reference proteome</keyword>
<dbReference type="EMBL" id="JAIWQS010000009">
    <property type="protein sequence ID" value="KAJ8754974.1"/>
    <property type="molecule type" value="Genomic_DNA"/>
</dbReference>
<gene>
    <name evidence="6" type="ORF">K2173_015486</name>
</gene>
<proteinExistence type="inferred from homology"/>
<dbReference type="AlphaFoldDB" id="A0AAV8SSP3"/>
<dbReference type="PANTHER" id="PTHR13673:SF0">
    <property type="entry name" value="VPS35 ENDOSOMAL PROTEIN-SORTING FACTOR-LIKE"/>
    <property type="match status" value="1"/>
</dbReference>
<evidence type="ECO:0000256" key="1">
    <source>
        <dbReference type="ARBA" id="ARBA00004177"/>
    </source>
</evidence>
<comment type="caution">
    <text evidence="6">The sequence shown here is derived from an EMBL/GenBank/DDBJ whole genome shotgun (WGS) entry which is preliminary data.</text>
</comment>
<evidence type="ECO:0000256" key="2">
    <source>
        <dbReference type="ARBA" id="ARBA00010704"/>
    </source>
</evidence>
<keyword evidence="4" id="KW-0967">Endosome</keyword>
<evidence type="ECO:0008006" key="8">
    <source>
        <dbReference type="Google" id="ProtNLM"/>
    </source>
</evidence>
<evidence type="ECO:0000313" key="7">
    <source>
        <dbReference type="Proteomes" id="UP001159364"/>
    </source>
</evidence>
<keyword evidence="3" id="KW-0813">Transport</keyword>
<dbReference type="InterPro" id="IPR029705">
    <property type="entry name" value="VPS35L"/>
</dbReference>
<evidence type="ECO:0000256" key="5">
    <source>
        <dbReference type="ARBA" id="ARBA00022927"/>
    </source>
</evidence>